<evidence type="ECO:0000313" key="2">
    <source>
        <dbReference type="Proteomes" id="UP001652626"/>
    </source>
</evidence>
<dbReference type="RefSeq" id="XP_026495645.1">
    <property type="nucleotide sequence ID" value="XM_026639860.2"/>
</dbReference>
<dbReference type="PANTHER" id="PTHR14523">
    <property type="entry name" value="UNCHARACTERIZED PROTEIN C17ORF53 HOMOLOG"/>
    <property type="match status" value="1"/>
</dbReference>
<accession>A0A8B8IF04</accession>
<dbReference type="GO" id="GO:0000725">
    <property type="term" value="P:recombinational repair"/>
    <property type="evidence" value="ECO:0007669"/>
    <property type="project" value="InterPro"/>
</dbReference>
<dbReference type="InterPro" id="IPR058570">
    <property type="entry name" value="HROB_OB"/>
</dbReference>
<dbReference type="PANTHER" id="PTHR14523:SF1">
    <property type="entry name" value="HOMOLOGOUS RECOMBINATION OB-FOLD PROTEIN"/>
    <property type="match status" value="1"/>
</dbReference>
<name>A0A8B8IF04_VANTA</name>
<keyword evidence="2" id="KW-1185">Reference proteome</keyword>
<sequence>MFESDDYDQILSQIDFPDLGVKFPKNSQESQKQAECSDKGEIQQAVLKRNISAIFEKSISNKNNVSLPDTSANKKKETNNVSPKHTKRKIINSYFDHNSKRKFPGPAGLLSGNFEEKKDNDVCQMELLSQDIDFAQGYLHGNVFETPLWKRLLEDTASIKEINSIKAIKHQALAGNLHRKKAQFVIAIVESVDRSAIDPLITLRDKTGNIKCTLHRDAWTAFSAYIVSEYCAVVLSRPTVLTTGSAFKKHYLNITLSNIAVIYSSAQVNDNENLPDGWQKNCQEDYTIIKSENISNNDSITDDIDFMENLDDVFSNDLF</sequence>
<dbReference type="OrthoDB" id="21443at2759"/>
<dbReference type="InterPro" id="IPR028045">
    <property type="entry name" value="HROB"/>
</dbReference>
<dbReference type="GeneID" id="113400332"/>
<dbReference type="Proteomes" id="UP001652626">
    <property type="component" value="Chromosome 17"/>
</dbReference>
<dbReference type="AlphaFoldDB" id="A0A8B8IF04"/>
<protein>
    <submittedName>
        <fullName evidence="3">Uncharacterized protein LOC113400332</fullName>
    </submittedName>
</protein>
<evidence type="ECO:0000259" key="1">
    <source>
        <dbReference type="Pfam" id="PF15072"/>
    </source>
</evidence>
<reference evidence="3" key="1">
    <citation type="submission" date="2025-08" db="UniProtKB">
        <authorList>
            <consortium name="RefSeq"/>
        </authorList>
    </citation>
    <scope>IDENTIFICATION</scope>
    <source>
        <tissue evidence="3">Whole body</tissue>
    </source>
</reference>
<dbReference type="Pfam" id="PF15072">
    <property type="entry name" value="HROB"/>
    <property type="match status" value="1"/>
</dbReference>
<proteinExistence type="predicted"/>
<evidence type="ECO:0000313" key="3">
    <source>
        <dbReference type="RefSeq" id="XP_026495645.1"/>
    </source>
</evidence>
<dbReference type="OMA" id="NSYFDHK"/>
<gene>
    <name evidence="3" type="primary">LOC113400332</name>
</gene>
<organism evidence="2 3">
    <name type="scientific">Vanessa tameamea</name>
    <name type="common">Kamehameha butterfly</name>
    <dbReference type="NCBI Taxonomy" id="334116"/>
    <lineage>
        <taxon>Eukaryota</taxon>
        <taxon>Metazoa</taxon>
        <taxon>Ecdysozoa</taxon>
        <taxon>Arthropoda</taxon>
        <taxon>Hexapoda</taxon>
        <taxon>Insecta</taxon>
        <taxon>Pterygota</taxon>
        <taxon>Neoptera</taxon>
        <taxon>Endopterygota</taxon>
        <taxon>Lepidoptera</taxon>
        <taxon>Glossata</taxon>
        <taxon>Ditrysia</taxon>
        <taxon>Papilionoidea</taxon>
        <taxon>Nymphalidae</taxon>
        <taxon>Nymphalinae</taxon>
        <taxon>Vanessa</taxon>
    </lineage>
</organism>
<feature type="domain" description="Homologous recombination OB-fold protein OB-fold" evidence="1">
    <location>
        <begin position="180"/>
        <end position="265"/>
    </location>
</feature>